<sequence length="924" mass="103588">MNTVCVFLVVAVFFSKNQWLTYAESQIIGNAGMHSRPDVVNIGSILTLDSIVGKVAKIGLEAAVEDVNNDPTILSGIKLKLTVHDSNFSDFVSIMEALRFMETESVALIGPQSSVLAHMISHVVNKLQVPLLSFTATDPTLSSSQYPFFVRTTHSDAFQMAAVADIVEYYEWKQVVAIYTDDDHGRNGITSLADQLAAKRCKISHKAPIKPESTRAEIREVMLQVALMESRVIVVHTYVNWGLDILEVAQDLHMMDSGYVWITTNWLSTVIDTSSSANHPTKFFSNMQGVITLRSYTKDSQIKSKFAKKWESMTSLGMSTYPLYAYDTIWLLARALDNFFNQGGNISFSKDPELKDSCGGFFNLDSLSIFNEGKLLLKNILQVKMNGTTGPIEFTSDKNLIFPAFEVINVIGTGFRRVGYWSNSSRLSTTLPETIPNQTNSSGLLHSVIWPGQSVKKPLGWVFPHNGNQLRVGVPKQVSFKEFVEQIKETDMYRGYCIDVFTSAVNLLPYAVPYKFYSYGDGYHNPSLSDLVSLINAGVYDAVVGDTAITTNRTRMADFTQPFTESGLVVVAPVRRLNSETWSFLRPFSAKLWCVTVVFFLVVGAVVWILEHRINDEFRGPPRQQFITALWFSFSTLYFSHKQNMMSVLGRVILIMWLLVVLIISSSYIASLTSILTVQKLSSPIEGINSLQSSKDPIGYQQSSFVRNYLIEELGISETRLVPLNLPEDYEKALNYGPHNGGVAAVVDERPYVELFLSTRCQFSIVGPEFTKTGWGFAFPRDSQLAIDISTAILKLSENGELQRIHDKWLTRSACSSQGTKFAVDRLELKSFKGLFLICGVACLLALFIYLGLIIRQYTKHKPDLSEPSRPNLKSGGLKTFISFVDEKHDSARARFQKRIKERYKNDLSVKGSQNHKSKKRIDS</sequence>
<feature type="transmembrane region" description="Helical" evidence="16">
    <location>
        <begin position="835"/>
        <end position="855"/>
    </location>
</feature>
<comment type="caution">
    <text evidence="19">The sequence shown here is derived from an EMBL/GenBank/DDBJ whole genome shotgun (WGS) entry which is preliminary data.</text>
</comment>
<comment type="similarity">
    <text evidence="2 13">Belongs to the glutamate-gated ion channel (TC 1.A.10.1) family.</text>
</comment>
<dbReference type="InterPro" id="IPR001320">
    <property type="entry name" value="Iontro_rcpt_C"/>
</dbReference>
<dbReference type="AlphaFoldDB" id="A0A5N6NHH9"/>
<dbReference type="FunFam" id="3.40.50.2300:FF:000081">
    <property type="entry name" value="Glutamate receptor"/>
    <property type="match status" value="1"/>
</dbReference>
<feature type="signal peptide" evidence="17">
    <location>
        <begin position="1"/>
        <end position="23"/>
    </location>
</feature>
<keyword evidence="9 13" id="KW-0675">Receptor</keyword>
<evidence type="ECO:0000256" key="2">
    <source>
        <dbReference type="ARBA" id="ARBA00008685"/>
    </source>
</evidence>
<dbReference type="Pfam" id="PF00060">
    <property type="entry name" value="Lig_chan"/>
    <property type="match status" value="1"/>
</dbReference>
<keyword evidence="10" id="KW-0325">Glycoprotein</keyword>
<evidence type="ECO:0000256" key="5">
    <source>
        <dbReference type="ARBA" id="ARBA00022729"/>
    </source>
</evidence>
<accession>A0A5N6NHH9</accession>
<evidence type="ECO:0000259" key="18">
    <source>
        <dbReference type="SMART" id="SM00079"/>
    </source>
</evidence>
<dbReference type="PIRSF" id="PIRSF037090">
    <property type="entry name" value="Iontro_Glu-like_rcpt_pln"/>
    <property type="match status" value="1"/>
</dbReference>
<keyword evidence="6 16" id="KW-1133">Transmembrane helix</keyword>
<keyword evidence="12 13" id="KW-0407">Ion channel</keyword>
<evidence type="ECO:0000256" key="12">
    <source>
        <dbReference type="ARBA" id="ARBA00023303"/>
    </source>
</evidence>
<keyword evidence="5 17" id="KW-0732">Signal</keyword>
<dbReference type="PANTHER" id="PTHR18966">
    <property type="entry name" value="IONOTROPIC GLUTAMATE RECEPTOR"/>
    <property type="match status" value="1"/>
</dbReference>
<evidence type="ECO:0000256" key="4">
    <source>
        <dbReference type="ARBA" id="ARBA00022692"/>
    </source>
</evidence>
<dbReference type="SMART" id="SM00079">
    <property type="entry name" value="PBPe"/>
    <property type="match status" value="1"/>
</dbReference>
<feature type="chain" id="PRO_5024274153" description="Glutamate receptor" evidence="17">
    <location>
        <begin position="24"/>
        <end position="924"/>
    </location>
</feature>
<dbReference type="Proteomes" id="UP000326396">
    <property type="component" value="Linkage Group LG2"/>
</dbReference>
<gene>
    <name evidence="19" type="ORF">E3N88_24046</name>
</gene>
<dbReference type="FunFam" id="3.40.190.10:FF:000175">
    <property type="entry name" value="Glutamate receptor"/>
    <property type="match status" value="1"/>
</dbReference>
<evidence type="ECO:0000256" key="8">
    <source>
        <dbReference type="ARBA" id="ARBA00023136"/>
    </source>
</evidence>
<dbReference type="InterPro" id="IPR015683">
    <property type="entry name" value="Ionotropic_Glu_rcpt"/>
</dbReference>
<reference evidence="19 20" key="1">
    <citation type="submission" date="2019-05" db="EMBL/GenBank/DDBJ databases">
        <title>Mikania micrantha, genome provides insights into the molecular mechanism of rapid growth.</title>
        <authorList>
            <person name="Liu B."/>
        </authorList>
    </citation>
    <scope>NUCLEOTIDE SEQUENCE [LARGE SCALE GENOMIC DNA]</scope>
    <source>
        <strain evidence="19">NLD-2019</strain>
        <tissue evidence="19">Leaf</tissue>
    </source>
</reference>
<keyword evidence="8 13" id="KW-0472">Membrane</keyword>
<dbReference type="GO" id="GO:1901701">
    <property type="term" value="P:cellular response to oxygen-containing compound"/>
    <property type="evidence" value="ECO:0007669"/>
    <property type="project" value="UniProtKB-ARBA"/>
</dbReference>
<dbReference type="GO" id="GO:0009611">
    <property type="term" value="P:response to wounding"/>
    <property type="evidence" value="ECO:0007669"/>
    <property type="project" value="UniProtKB-ARBA"/>
</dbReference>
<keyword evidence="7 13" id="KW-0406">Ion transport</keyword>
<proteinExistence type="inferred from homology"/>
<evidence type="ECO:0000256" key="3">
    <source>
        <dbReference type="ARBA" id="ARBA00022448"/>
    </source>
</evidence>
<dbReference type="GO" id="GO:0007165">
    <property type="term" value="P:signal transduction"/>
    <property type="evidence" value="ECO:0007669"/>
    <property type="project" value="UniProtKB-ARBA"/>
</dbReference>
<keyword evidence="14" id="KW-1015">Disulfide bond</keyword>
<dbReference type="InterPro" id="IPR044440">
    <property type="entry name" value="GABAb_receptor_plant_PBP1"/>
</dbReference>
<dbReference type="CDD" id="cd13686">
    <property type="entry name" value="GluR_Plant"/>
    <property type="match status" value="1"/>
</dbReference>
<dbReference type="Gene3D" id="3.40.50.2300">
    <property type="match status" value="2"/>
</dbReference>
<dbReference type="InterPro" id="IPR017103">
    <property type="entry name" value="Iontropic_Glu_rcpt_pln"/>
</dbReference>
<evidence type="ECO:0000256" key="13">
    <source>
        <dbReference type="PIRNR" id="PIRNR037090"/>
    </source>
</evidence>
<dbReference type="InterPro" id="IPR028082">
    <property type="entry name" value="Peripla_BP_I"/>
</dbReference>
<dbReference type="FunFam" id="1.10.287.70:FF:000037">
    <property type="entry name" value="Glutamate receptor"/>
    <property type="match status" value="1"/>
</dbReference>
<dbReference type="SUPFAM" id="SSF81324">
    <property type="entry name" value="Voltage-gated potassium channels"/>
    <property type="match status" value="1"/>
</dbReference>
<feature type="transmembrane region" description="Helical" evidence="16">
    <location>
        <begin position="590"/>
        <end position="610"/>
    </location>
</feature>
<dbReference type="OrthoDB" id="5984008at2759"/>
<evidence type="ECO:0000256" key="11">
    <source>
        <dbReference type="ARBA" id="ARBA00023286"/>
    </source>
</evidence>
<name>A0A5N6NHH9_9ASTR</name>
<keyword evidence="20" id="KW-1185">Reference proteome</keyword>
<evidence type="ECO:0000256" key="7">
    <source>
        <dbReference type="ARBA" id="ARBA00023065"/>
    </source>
</evidence>
<evidence type="ECO:0000256" key="15">
    <source>
        <dbReference type="SAM" id="MobiDB-lite"/>
    </source>
</evidence>
<feature type="transmembrane region" description="Helical" evidence="16">
    <location>
        <begin position="652"/>
        <end position="676"/>
    </location>
</feature>
<feature type="domain" description="Ionotropic glutamate receptor C-terminal" evidence="18">
    <location>
        <begin position="469"/>
        <end position="812"/>
    </location>
</feature>
<evidence type="ECO:0000256" key="1">
    <source>
        <dbReference type="ARBA" id="ARBA00004141"/>
    </source>
</evidence>
<evidence type="ECO:0000256" key="6">
    <source>
        <dbReference type="ARBA" id="ARBA00022989"/>
    </source>
</evidence>
<feature type="compositionally biased region" description="Basic residues" evidence="15">
    <location>
        <begin position="914"/>
        <end position="924"/>
    </location>
</feature>
<evidence type="ECO:0000256" key="16">
    <source>
        <dbReference type="SAM" id="Phobius"/>
    </source>
</evidence>
<dbReference type="Gene3D" id="1.10.287.70">
    <property type="match status" value="1"/>
</dbReference>
<dbReference type="InterPro" id="IPR001828">
    <property type="entry name" value="ANF_lig-bd_rcpt"/>
</dbReference>
<evidence type="ECO:0000256" key="9">
    <source>
        <dbReference type="ARBA" id="ARBA00023170"/>
    </source>
</evidence>
<evidence type="ECO:0000313" key="20">
    <source>
        <dbReference type="Proteomes" id="UP000326396"/>
    </source>
</evidence>
<evidence type="ECO:0000313" key="19">
    <source>
        <dbReference type="EMBL" id="KAD4586445.1"/>
    </source>
</evidence>
<dbReference type="EMBL" id="SZYD01000012">
    <property type="protein sequence ID" value="KAD4586445.1"/>
    <property type="molecule type" value="Genomic_DNA"/>
</dbReference>
<protein>
    <recommendedName>
        <fullName evidence="13">Glutamate receptor</fullName>
    </recommendedName>
</protein>
<keyword evidence="11 13" id="KW-1071">Ligand-gated ion channel</keyword>
<evidence type="ECO:0000256" key="14">
    <source>
        <dbReference type="PIRSR" id="PIRSR037090-50"/>
    </source>
</evidence>
<dbReference type="GO" id="GO:0015276">
    <property type="term" value="F:ligand-gated monoatomic ion channel activity"/>
    <property type="evidence" value="ECO:0007669"/>
    <property type="project" value="InterPro"/>
</dbReference>
<comment type="subcellular location">
    <subcellularLocation>
        <location evidence="1">Membrane</location>
        <topology evidence="1">Multi-pass membrane protein</topology>
    </subcellularLocation>
</comment>
<organism evidence="19 20">
    <name type="scientific">Mikania micrantha</name>
    <name type="common">bitter vine</name>
    <dbReference type="NCBI Taxonomy" id="192012"/>
    <lineage>
        <taxon>Eukaryota</taxon>
        <taxon>Viridiplantae</taxon>
        <taxon>Streptophyta</taxon>
        <taxon>Embryophyta</taxon>
        <taxon>Tracheophyta</taxon>
        <taxon>Spermatophyta</taxon>
        <taxon>Magnoliopsida</taxon>
        <taxon>eudicotyledons</taxon>
        <taxon>Gunneridae</taxon>
        <taxon>Pentapetalae</taxon>
        <taxon>asterids</taxon>
        <taxon>campanulids</taxon>
        <taxon>Asterales</taxon>
        <taxon>Asteraceae</taxon>
        <taxon>Asteroideae</taxon>
        <taxon>Heliantheae alliance</taxon>
        <taxon>Eupatorieae</taxon>
        <taxon>Mikania</taxon>
    </lineage>
</organism>
<dbReference type="SUPFAM" id="SSF53822">
    <property type="entry name" value="Periplasmic binding protein-like I"/>
    <property type="match status" value="1"/>
</dbReference>
<dbReference type="Pfam" id="PF01094">
    <property type="entry name" value="ANF_receptor"/>
    <property type="match status" value="1"/>
</dbReference>
<dbReference type="Gene3D" id="3.40.190.10">
    <property type="entry name" value="Periplasmic binding protein-like II"/>
    <property type="match status" value="2"/>
</dbReference>
<dbReference type="CDD" id="cd19990">
    <property type="entry name" value="PBP1_GABAb_receptor_plant"/>
    <property type="match status" value="1"/>
</dbReference>
<comment type="function">
    <text evidence="13">Glutamate-gated receptor that probably acts as non-selective cation channel.</text>
</comment>
<evidence type="ECO:0000256" key="17">
    <source>
        <dbReference type="SAM" id="SignalP"/>
    </source>
</evidence>
<keyword evidence="3 13" id="KW-0813">Transport</keyword>
<dbReference type="GO" id="GO:0016020">
    <property type="term" value="C:membrane"/>
    <property type="evidence" value="ECO:0007669"/>
    <property type="project" value="UniProtKB-SubCell"/>
</dbReference>
<evidence type="ECO:0000256" key="10">
    <source>
        <dbReference type="ARBA" id="ARBA00023180"/>
    </source>
</evidence>
<feature type="region of interest" description="Disordered" evidence="15">
    <location>
        <begin position="905"/>
        <end position="924"/>
    </location>
</feature>
<keyword evidence="4 16" id="KW-0812">Transmembrane</keyword>
<dbReference type="FunFam" id="3.40.190.10:FF:000054">
    <property type="entry name" value="Glutamate receptor"/>
    <property type="match status" value="1"/>
</dbReference>
<dbReference type="SUPFAM" id="SSF53850">
    <property type="entry name" value="Periplasmic binding protein-like II"/>
    <property type="match status" value="1"/>
</dbReference>
<feature type="disulfide bond" evidence="14">
    <location>
        <begin position="761"/>
        <end position="815"/>
    </location>
</feature>